<comment type="subcellular location">
    <subcellularLocation>
        <location evidence="1">Cell inner membrane</location>
    </subcellularLocation>
</comment>
<keyword evidence="8" id="KW-1185">Reference proteome</keyword>
<accession>A0A4R2NVB3</accession>
<dbReference type="InterPro" id="IPR004960">
    <property type="entry name" value="LipA_acyltrans"/>
</dbReference>
<evidence type="ECO:0000256" key="6">
    <source>
        <dbReference type="ARBA" id="ARBA00023315"/>
    </source>
</evidence>
<gene>
    <name evidence="7" type="ORF">EV656_103261</name>
</gene>
<keyword evidence="6" id="KW-0012">Acyltransferase</keyword>
<name>A0A4R2NVB3_RHOAD</name>
<dbReference type="AlphaFoldDB" id="A0A4R2NVB3"/>
<dbReference type="PANTHER" id="PTHR30606">
    <property type="entry name" value="LIPID A BIOSYNTHESIS LAUROYL ACYLTRANSFERASE"/>
    <property type="match status" value="1"/>
</dbReference>
<dbReference type="CDD" id="cd07984">
    <property type="entry name" value="LPLAT_LABLAT-like"/>
    <property type="match status" value="1"/>
</dbReference>
<sequence length="306" mass="34309">MGKPRRGPREFVENLAARAVLGAALALPYRWRVPFVGWVTSRLVAPLAGYDRRVRENLAHACPDLPEAEVRRLMRAVPDNFGRTLIELYSGREFARRFADAPIHGPGAAALEQAHTEGRPVMLVTGHFGNYDAVRAALIQRGYNVGGLYNPMRNDFFNAHYVRAISSIGEPLFPRGRAGMARMLRFVKGGGMLGIVLDQYMRRGADLTFFGKTAPTALSAADMALKYDALVVPIYGIRQPDGLSFRIVAEAPVPHADRETMTQALNDSLEARVRQHMAQWLWIHRRWKPERTRRLRAKAQARAAKD</sequence>
<dbReference type="PANTHER" id="PTHR30606:SF10">
    <property type="entry name" value="PHOSPHATIDYLINOSITOL MANNOSIDE ACYLTRANSFERASE"/>
    <property type="match status" value="1"/>
</dbReference>
<dbReference type="Proteomes" id="UP000295733">
    <property type="component" value="Unassembled WGS sequence"/>
</dbReference>
<keyword evidence="3" id="KW-0997">Cell inner membrane</keyword>
<evidence type="ECO:0000256" key="2">
    <source>
        <dbReference type="ARBA" id="ARBA00022475"/>
    </source>
</evidence>
<evidence type="ECO:0000256" key="1">
    <source>
        <dbReference type="ARBA" id="ARBA00004533"/>
    </source>
</evidence>
<evidence type="ECO:0000313" key="8">
    <source>
        <dbReference type="Proteomes" id="UP000295733"/>
    </source>
</evidence>
<dbReference type="GO" id="GO:0009247">
    <property type="term" value="P:glycolipid biosynthetic process"/>
    <property type="evidence" value="ECO:0007669"/>
    <property type="project" value="UniProtKB-ARBA"/>
</dbReference>
<dbReference type="GO" id="GO:0005886">
    <property type="term" value="C:plasma membrane"/>
    <property type="evidence" value="ECO:0007669"/>
    <property type="project" value="UniProtKB-SubCell"/>
</dbReference>
<keyword evidence="2" id="KW-1003">Cell membrane</keyword>
<keyword evidence="4 7" id="KW-0808">Transferase</keyword>
<dbReference type="OrthoDB" id="9801955at2"/>
<protein>
    <submittedName>
        <fullName evidence="7">KDO2-lipid IV(A) lauroyltransferase</fullName>
    </submittedName>
</protein>
<dbReference type="Pfam" id="PF03279">
    <property type="entry name" value="Lip_A_acyltrans"/>
    <property type="match status" value="1"/>
</dbReference>
<dbReference type="GO" id="GO:0016746">
    <property type="term" value="F:acyltransferase activity"/>
    <property type="evidence" value="ECO:0007669"/>
    <property type="project" value="UniProtKB-KW"/>
</dbReference>
<evidence type="ECO:0000256" key="5">
    <source>
        <dbReference type="ARBA" id="ARBA00023136"/>
    </source>
</evidence>
<organism evidence="7 8">
    <name type="scientific">Rhodovulum adriaticum</name>
    <name type="common">Rhodopseudomonas adriatica</name>
    <dbReference type="NCBI Taxonomy" id="35804"/>
    <lineage>
        <taxon>Bacteria</taxon>
        <taxon>Pseudomonadati</taxon>
        <taxon>Pseudomonadota</taxon>
        <taxon>Alphaproteobacteria</taxon>
        <taxon>Rhodobacterales</taxon>
        <taxon>Paracoccaceae</taxon>
        <taxon>Rhodovulum</taxon>
    </lineage>
</organism>
<reference evidence="7 8" key="1">
    <citation type="submission" date="2019-03" db="EMBL/GenBank/DDBJ databases">
        <title>Genomic Encyclopedia of Type Strains, Phase IV (KMG-IV): sequencing the most valuable type-strain genomes for metagenomic binning, comparative biology and taxonomic classification.</title>
        <authorList>
            <person name="Goeker M."/>
        </authorList>
    </citation>
    <scope>NUCLEOTIDE SEQUENCE [LARGE SCALE GENOMIC DNA]</scope>
    <source>
        <strain evidence="7 8">DSM 2781</strain>
    </source>
</reference>
<keyword evidence="5" id="KW-0472">Membrane</keyword>
<comment type="caution">
    <text evidence="7">The sequence shown here is derived from an EMBL/GenBank/DDBJ whole genome shotgun (WGS) entry which is preliminary data.</text>
</comment>
<dbReference type="EMBL" id="SLXL01000003">
    <property type="protein sequence ID" value="TCP25508.1"/>
    <property type="molecule type" value="Genomic_DNA"/>
</dbReference>
<dbReference type="RefSeq" id="WP_132601641.1">
    <property type="nucleotide sequence ID" value="NZ_NRRP01000022.1"/>
</dbReference>
<evidence type="ECO:0000313" key="7">
    <source>
        <dbReference type="EMBL" id="TCP25508.1"/>
    </source>
</evidence>
<evidence type="ECO:0000256" key="3">
    <source>
        <dbReference type="ARBA" id="ARBA00022519"/>
    </source>
</evidence>
<proteinExistence type="predicted"/>
<evidence type="ECO:0000256" key="4">
    <source>
        <dbReference type="ARBA" id="ARBA00022679"/>
    </source>
</evidence>